<dbReference type="AlphaFoldDB" id="I2F826"/>
<sequence length="301" mass="32508" precursor="true">MKRLILIGLLFIAFSGFALKGPITVASKIDTEGALLGQMIVTVLEKNGFEVVDKTEFGTTSVIRKAITAGEIDIYPEYTGNGGFFFDDTDPTVWKNAKSGYETVKTLDLERNGLVWLTPAPANNTWALAIRKDISDGEGIKTLEDLANYVNGGGFIKLAASEEFLTRADAMPAFQEAYGFELSNDQLLAFSGGNTAQTIRAAAQSIDGVNLAMAYGTDGALSALRLVVLEDTKGVQPVYEPAPIVRKEIFEMYPEIGELLKPVFESLDLETLQSLNASIAIEGLDAGDVAEQYLKSKSLID</sequence>
<dbReference type="Gene3D" id="3.40.190.10">
    <property type="entry name" value="Periplasmic binding protein-like II"/>
    <property type="match status" value="1"/>
</dbReference>
<dbReference type="eggNOG" id="COG1732">
    <property type="taxonomic scope" value="Bacteria"/>
</dbReference>
<accession>I2F826</accession>
<dbReference type="Proteomes" id="UP000002881">
    <property type="component" value="Chromosome"/>
</dbReference>
<protein>
    <submittedName>
        <fullName evidence="2">Periplasmic glycine betaine/choline-binding (Lipo)protein of an ABC-type transport system (Osmoprotectant binding protein)</fullName>
    </submittedName>
</protein>
<dbReference type="Gene3D" id="3.40.190.120">
    <property type="entry name" value="Osmoprotection protein (prox), domain 2"/>
    <property type="match status" value="1"/>
</dbReference>
<name>I2F826_9BACT</name>
<reference evidence="2 3" key="1">
    <citation type="journal article" date="2012" name="Genome Biol. Evol.">
        <title>Genome Sequence of the Mesophilic Thermotogales Bacterium Mesotoga prima MesG1.Ag.4.2 Reveals the Largest Thermotogales Genome To Date.</title>
        <authorList>
            <person name="Zhaxybayeva O."/>
            <person name="Swithers K.S."/>
            <person name="Foght J."/>
            <person name="Green A.G."/>
            <person name="Bruce D."/>
            <person name="Detter C."/>
            <person name="Han S."/>
            <person name="Teshima H."/>
            <person name="Han J."/>
            <person name="Woyke T."/>
            <person name="Pitluck S."/>
            <person name="Nolan M."/>
            <person name="Ivanova N."/>
            <person name="Pati A."/>
            <person name="Land M.L."/>
            <person name="Dlutek M."/>
            <person name="Doolittle W.F."/>
            <person name="Noll K.M."/>
            <person name="Nesbo C.L."/>
        </authorList>
    </citation>
    <scope>NUCLEOTIDE SEQUENCE [LARGE SCALE GENOMIC DNA]</scope>
    <source>
        <strain evidence="3">mesG1.Ag.4.2</strain>
    </source>
</reference>
<evidence type="ECO:0000313" key="2">
    <source>
        <dbReference type="EMBL" id="AFK08079.1"/>
    </source>
</evidence>
<dbReference type="STRING" id="660470.Theba_2468"/>
<dbReference type="Pfam" id="PF04069">
    <property type="entry name" value="OpuAC"/>
    <property type="match status" value="1"/>
</dbReference>
<evidence type="ECO:0000313" key="3">
    <source>
        <dbReference type="Proteomes" id="UP000002881"/>
    </source>
</evidence>
<dbReference type="SUPFAM" id="SSF53850">
    <property type="entry name" value="Periplasmic binding protein-like II"/>
    <property type="match status" value="1"/>
</dbReference>
<evidence type="ECO:0000259" key="1">
    <source>
        <dbReference type="Pfam" id="PF04069"/>
    </source>
</evidence>
<dbReference type="GO" id="GO:0043190">
    <property type="term" value="C:ATP-binding cassette (ABC) transporter complex"/>
    <property type="evidence" value="ECO:0007669"/>
    <property type="project" value="InterPro"/>
</dbReference>
<dbReference type="EMBL" id="CP003532">
    <property type="protein sequence ID" value="AFK08079.1"/>
    <property type="molecule type" value="Genomic_DNA"/>
</dbReference>
<dbReference type="InterPro" id="IPR007210">
    <property type="entry name" value="ABC_Gly_betaine_transp_sub-bd"/>
</dbReference>
<organism evidence="2 3">
    <name type="scientific">Mesotoga prima MesG1.Ag.4.2</name>
    <dbReference type="NCBI Taxonomy" id="660470"/>
    <lineage>
        <taxon>Bacteria</taxon>
        <taxon>Thermotogati</taxon>
        <taxon>Thermotogota</taxon>
        <taxon>Thermotogae</taxon>
        <taxon>Kosmotogales</taxon>
        <taxon>Kosmotogaceae</taxon>
        <taxon>Mesotoga</taxon>
    </lineage>
</organism>
<dbReference type="GO" id="GO:0022857">
    <property type="term" value="F:transmembrane transporter activity"/>
    <property type="evidence" value="ECO:0007669"/>
    <property type="project" value="InterPro"/>
</dbReference>
<keyword evidence="3" id="KW-1185">Reference proteome</keyword>
<proteinExistence type="predicted"/>
<dbReference type="CDD" id="cd13616">
    <property type="entry name" value="PBP2_OsmF"/>
    <property type="match status" value="1"/>
</dbReference>
<gene>
    <name evidence="2" type="ORF">Theba_2468</name>
</gene>
<feature type="domain" description="ABC-type glycine betaine transport system substrate-binding" evidence="1">
    <location>
        <begin position="22"/>
        <end position="295"/>
    </location>
</feature>
<dbReference type="HOGENOM" id="CLU_038355_1_1_0"/>
<dbReference type="KEGG" id="mpg:Theba_2468"/>